<reference evidence="1 2" key="1">
    <citation type="submission" date="2017-06" db="EMBL/GenBank/DDBJ databases">
        <title>Genome sequencing of cyanobaciteial culture collection at National Institute for Environmental Studies (NIES).</title>
        <authorList>
            <person name="Hirose Y."/>
            <person name="Shimura Y."/>
            <person name="Fujisawa T."/>
            <person name="Nakamura Y."/>
            <person name="Kawachi M."/>
        </authorList>
    </citation>
    <scope>NUCLEOTIDE SEQUENCE [LARGE SCALE GENOMIC DNA]</scope>
    <source>
        <strain evidence="1 2">NIES-2135</strain>
    </source>
</reference>
<sequence length="129" mass="15242">MINIEINLSRYSAMTKKRPRLLKGTKNLAMLIAMTVRNEMEDFHCKYLSDAQMRELNPMIRNAIATALYTARNYSKDEASYKWANFQLRLIPEYWEEPELTEDFRKLVKSLRRRHREALRKSSGTAGKP</sequence>
<evidence type="ECO:0000313" key="2">
    <source>
        <dbReference type="Proteomes" id="UP000217895"/>
    </source>
</evidence>
<protein>
    <submittedName>
        <fullName evidence="1">Uncharacterized protein</fullName>
    </submittedName>
</protein>
<keyword evidence="2" id="KW-1185">Reference proteome</keyword>
<dbReference type="EMBL" id="AP018203">
    <property type="protein sequence ID" value="BAY56626.1"/>
    <property type="molecule type" value="Genomic_DNA"/>
</dbReference>
<evidence type="ECO:0000313" key="1">
    <source>
        <dbReference type="EMBL" id="BAY56626.1"/>
    </source>
</evidence>
<organism evidence="1 2">
    <name type="scientific">Leptolyngbya boryana NIES-2135</name>
    <dbReference type="NCBI Taxonomy" id="1973484"/>
    <lineage>
        <taxon>Bacteria</taxon>
        <taxon>Bacillati</taxon>
        <taxon>Cyanobacteriota</taxon>
        <taxon>Cyanophyceae</taxon>
        <taxon>Leptolyngbyales</taxon>
        <taxon>Leptolyngbyaceae</taxon>
        <taxon>Leptolyngbya group</taxon>
        <taxon>Leptolyngbya</taxon>
    </lineage>
</organism>
<dbReference type="Proteomes" id="UP000217895">
    <property type="component" value="Chromosome"/>
</dbReference>
<accession>A0A1Z4JIU4</accession>
<proteinExistence type="predicted"/>
<gene>
    <name evidence="1" type="ORF">NIES2135_34600</name>
</gene>
<dbReference type="AlphaFoldDB" id="A0A1Z4JIU4"/>
<name>A0A1Z4JIU4_LEPBY</name>